<dbReference type="AlphaFoldDB" id="X6LMR7"/>
<dbReference type="PROSITE" id="PS51698">
    <property type="entry name" value="U_BOX"/>
    <property type="match status" value="1"/>
</dbReference>
<accession>X6LMR7</accession>
<evidence type="ECO:0000259" key="1">
    <source>
        <dbReference type="PROSITE" id="PS51698"/>
    </source>
</evidence>
<feature type="non-terminal residue" evidence="2">
    <location>
        <position position="140"/>
    </location>
</feature>
<dbReference type="EMBL" id="ASPP01036890">
    <property type="protein sequence ID" value="ETO02020.1"/>
    <property type="molecule type" value="Genomic_DNA"/>
</dbReference>
<keyword evidence="3" id="KW-1185">Reference proteome</keyword>
<dbReference type="InterPro" id="IPR013761">
    <property type="entry name" value="SAM/pointed_sf"/>
</dbReference>
<gene>
    <name evidence="2" type="ORF">RFI_35419</name>
</gene>
<organism evidence="2 3">
    <name type="scientific">Reticulomyxa filosa</name>
    <dbReference type="NCBI Taxonomy" id="46433"/>
    <lineage>
        <taxon>Eukaryota</taxon>
        <taxon>Sar</taxon>
        <taxon>Rhizaria</taxon>
        <taxon>Retaria</taxon>
        <taxon>Foraminifera</taxon>
        <taxon>Monothalamids</taxon>
        <taxon>Reticulomyxidae</taxon>
        <taxon>Reticulomyxa</taxon>
    </lineage>
</organism>
<dbReference type="GO" id="GO:0016567">
    <property type="term" value="P:protein ubiquitination"/>
    <property type="evidence" value="ECO:0007669"/>
    <property type="project" value="InterPro"/>
</dbReference>
<reference evidence="2 3" key="1">
    <citation type="journal article" date="2013" name="Curr. Biol.">
        <title>The Genome of the Foraminiferan Reticulomyxa filosa.</title>
        <authorList>
            <person name="Glockner G."/>
            <person name="Hulsmann N."/>
            <person name="Schleicher M."/>
            <person name="Noegel A.A."/>
            <person name="Eichinger L."/>
            <person name="Gallinger C."/>
            <person name="Pawlowski J."/>
            <person name="Sierra R."/>
            <person name="Euteneuer U."/>
            <person name="Pillet L."/>
            <person name="Moustafa A."/>
            <person name="Platzer M."/>
            <person name="Groth M."/>
            <person name="Szafranski K."/>
            <person name="Schliwa M."/>
        </authorList>
    </citation>
    <scope>NUCLEOTIDE SEQUENCE [LARGE SCALE GENOMIC DNA]</scope>
</reference>
<dbReference type="Proteomes" id="UP000023152">
    <property type="component" value="Unassembled WGS sequence"/>
</dbReference>
<dbReference type="GO" id="GO:0004842">
    <property type="term" value="F:ubiquitin-protein transferase activity"/>
    <property type="evidence" value="ECO:0007669"/>
    <property type="project" value="InterPro"/>
</dbReference>
<dbReference type="OrthoDB" id="2337140at2759"/>
<evidence type="ECO:0000313" key="3">
    <source>
        <dbReference type="Proteomes" id="UP000023152"/>
    </source>
</evidence>
<protein>
    <recommendedName>
        <fullName evidence="1">U-box domain-containing protein</fullName>
    </recommendedName>
</protein>
<dbReference type="InterPro" id="IPR003613">
    <property type="entry name" value="Ubox_domain"/>
</dbReference>
<name>X6LMR7_RETFI</name>
<dbReference type="Gene3D" id="1.10.150.50">
    <property type="entry name" value="Transcription Factor, Ets-1"/>
    <property type="match status" value="1"/>
</dbReference>
<feature type="non-terminal residue" evidence="2">
    <location>
        <position position="1"/>
    </location>
</feature>
<sequence>VLKGFNEFNNKLQKLIEENQNWIKKEWSELEKKWSKWNSQEISIFIGHTLECKKLKINQYNEIIKEKKIDGMSLSKISKNDLMDIFRFETFLQACAIYDSFNEICKKYPINVIDSDKDVAKQVIPKEYLCPLSNLIMDDP</sequence>
<feature type="domain" description="U-box" evidence="1">
    <location>
        <begin position="123"/>
        <end position="140"/>
    </location>
</feature>
<comment type="caution">
    <text evidence="2">The sequence shown here is derived from an EMBL/GenBank/DDBJ whole genome shotgun (WGS) entry which is preliminary data.</text>
</comment>
<evidence type="ECO:0000313" key="2">
    <source>
        <dbReference type="EMBL" id="ETO02020.1"/>
    </source>
</evidence>
<proteinExistence type="predicted"/>